<comment type="caution">
    <text evidence="1">The sequence shown here is derived from an EMBL/GenBank/DDBJ whole genome shotgun (WGS) entry which is preliminary data.</text>
</comment>
<dbReference type="AlphaFoldDB" id="A0AAV8Y4D7"/>
<reference evidence="1" key="1">
    <citation type="journal article" date="2023" name="Insect Mol. Biol.">
        <title>Genome sequencing provides insights into the evolution of gene families encoding plant cell wall-degrading enzymes in longhorned beetles.</title>
        <authorList>
            <person name="Shin N.R."/>
            <person name="Okamura Y."/>
            <person name="Kirsch R."/>
            <person name="Pauchet Y."/>
        </authorList>
    </citation>
    <scope>NUCLEOTIDE SEQUENCE</scope>
    <source>
        <strain evidence="1">AMC_N1</strain>
    </source>
</reference>
<name>A0AAV8Y4D7_9CUCU</name>
<protein>
    <submittedName>
        <fullName evidence="1">Uncharacterized protein</fullName>
    </submittedName>
</protein>
<organism evidence="1 2">
    <name type="scientific">Aromia moschata</name>
    <dbReference type="NCBI Taxonomy" id="1265417"/>
    <lineage>
        <taxon>Eukaryota</taxon>
        <taxon>Metazoa</taxon>
        <taxon>Ecdysozoa</taxon>
        <taxon>Arthropoda</taxon>
        <taxon>Hexapoda</taxon>
        <taxon>Insecta</taxon>
        <taxon>Pterygota</taxon>
        <taxon>Neoptera</taxon>
        <taxon>Endopterygota</taxon>
        <taxon>Coleoptera</taxon>
        <taxon>Polyphaga</taxon>
        <taxon>Cucujiformia</taxon>
        <taxon>Chrysomeloidea</taxon>
        <taxon>Cerambycidae</taxon>
        <taxon>Cerambycinae</taxon>
        <taxon>Callichromatini</taxon>
        <taxon>Aromia</taxon>
    </lineage>
</organism>
<dbReference type="EMBL" id="JAPWTK010000228">
    <property type="protein sequence ID" value="KAJ8945092.1"/>
    <property type="molecule type" value="Genomic_DNA"/>
</dbReference>
<sequence length="60" mass="6703">MGPTTDGWLSAKSEIPPPTHPLKICRSEEFYGYEVCTLSNETGNVAPDLPTLRRRDLKGR</sequence>
<proteinExistence type="predicted"/>
<gene>
    <name evidence="1" type="ORF">NQ318_005272</name>
</gene>
<evidence type="ECO:0000313" key="2">
    <source>
        <dbReference type="Proteomes" id="UP001162162"/>
    </source>
</evidence>
<keyword evidence="2" id="KW-1185">Reference proteome</keyword>
<dbReference type="Proteomes" id="UP001162162">
    <property type="component" value="Unassembled WGS sequence"/>
</dbReference>
<evidence type="ECO:0000313" key="1">
    <source>
        <dbReference type="EMBL" id="KAJ8945092.1"/>
    </source>
</evidence>
<accession>A0AAV8Y4D7</accession>